<dbReference type="Gene3D" id="2.40.128.270">
    <property type="match status" value="1"/>
</dbReference>
<dbReference type="Pfam" id="PF03724">
    <property type="entry name" value="META"/>
    <property type="match status" value="1"/>
</dbReference>
<dbReference type="InterPro" id="IPR053147">
    <property type="entry name" value="Hsp_HslJ-like"/>
</dbReference>
<evidence type="ECO:0000259" key="2">
    <source>
        <dbReference type="Pfam" id="PF03724"/>
    </source>
</evidence>
<dbReference type="InterPro" id="IPR038670">
    <property type="entry name" value="HslJ-like_sf"/>
</dbReference>
<evidence type="ECO:0000256" key="1">
    <source>
        <dbReference type="SAM" id="MobiDB-lite"/>
    </source>
</evidence>
<dbReference type="InterPro" id="IPR005184">
    <property type="entry name" value="DUF306_Meta_HslJ"/>
</dbReference>
<name>A0A6G8Q8V6_9ACTN</name>
<evidence type="ECO:0000313" key="3">
    <source>
        <dbReference type="EMBL" id="QIN82747.1"/>
    </source>
</evidence>
<dbReference type="AlphaFoldDB" id="A0A6G8Q8V6"/>
<dbReference type="PANTHER" id="PTHR35535">
    <property type="entry name" value="HEAT SHOCK PROTEIN HSLJ"/>
    <property type="match status" value="1"/>
</dbReference>
<feature type="compositionally biased region" description="Basic and acidic residues" evidence="1">
    <location>
        <begin position="297"/>
        <end position="327"/>
    </location>
</feature>
<accession>A0A6G8Q8V6</accession>
<dbReference type="Proteomes" id="UP000501452">
    <property type="component" value="Chromosome"/>
</dbReference>
<dbReference type="EMBL" id="CP045119">
    <property type="protein sequence ID" value="QIN82747.1"/>
    <property type="molecule type" value="Genomic_DNA"/>
</dbReference>
<protein>
    <submittedName>
        <fullName evidence="3">META domain-containing protein</fullName>
    </submittedName>
</protein>
<sequence>MDDGELVWSSGPSDGFASTTVGCGGPLAPQERTYQNVVEAAEGYRRDGDRLELRDAAGKTTAVLDQKTRSTFDPAMIESTRWRVRAIDGKAPGTGSVPTVEFGSEGQVAWYDGCLRHSGTYRFTEYELVASRRGPMEEECMKPGTRVNFHPSGNYRTQDGLLEVLYEDDGTKTILEPLAKDAELSREGTPWELAAFVEQGVTTRAAGEAPITLTFDRGTLRREGAIYGSTGCNDYRAAYEYPTARNTFERIVVADPVSYPRECPDTRDLSDENRFLEILGDLGEHPATSGNGQLTLETKDGRKLVFRQRNKEKGTPRESAGDIRKHR</sequence>
<dbReference type="KEGG" id="rub:GBA63_08875"/>
<feature type="region of interest" description="Disordered" evidence="1">
    <location>
        <begin position="281"/>
        <end position="327"/>
    </location>
</feature>
<feature type="domain" description="DUF306" evidence="2">
    <location>
        <begin position="187"/>
        <end position="305"/>
    </location>
</feature>
<evidence type="ECO:0000313" key="4">
    <source>
        <dbReference type="Proteomes" id="UP000501452"/>
    </source>
</evidence>
<organism evidence="3 4">
    <name type="scientific">Rubrobacter tropicus</name>
    <dbReference type="NCBI Taxonomy" id="2653851"/>
    <lineage>
        <taxon>Bacteria</taxon>
        <taxon>Bacillati</taxon>
        <taxon>Actinomycetota</taxon>
        <taxon>Rubrobacteria</taxon>
        <taxon>Rubrobacterales</taxon>
        <taxon>Rubrobacteraceae</taxon>
        <taxon>Rubrobacter</taxon>
    </lineage>
</organism>
<proteinExistence type="predicted"/>
<dbReference type="PANTHER" id="PTHR35535:SF1">
    <property type="entry name" value="HEAT SHOCK PROTEIN HSLJ"/>
    <property type="match status" value="1"/>
</dbReference>
<reference evidence="3 4" key="1">
    <citation type="submission" date="2019-10" db="EMBL/GenBank/DDBJ databases">
        <title>Rubrobacter sp nov SCSIO 52090 isolated from a deep-sea sediment in the South China Sea.</title>
        <authorList>
            <person name="Chen R.W."/>
        </authorList>
    </citation>
    <scope>NUCLEOTIDE SEQUENCE [LARGE SCALE GENOMIC DNA]</scope>
    <source>
        <strain evidence="3 4">SCSIO 52909</strain>
    </source>
</reference>
<gene>
    <name evidence="3" type="ORF">GBA63_08875</name>
</gene>
<keyword evidence="4" id="KW-1185">Reference proteome</keyword>